<evidence type="ECO:0000313" key="3">
    <source>
        <dbReference type="Proteomes" id="UP000324767"/>
    </source>
</evidence>
<proteinExistence type="predicted"/>
<evidence type="ECO:0000256" key="1">
    <source>
        <dbReference type="SAM" id="MobiDB-lite"/>
    </source>
</evidence>
<protein>
    <submittedName>
        <fullName evidence="2">Uncharacterized protein</fullName>
    </submittedName>
</protein>
<feature type="region of interest" description="Disordered" evidence="1">
    <location>
        <begin position="1"/>
        <end position="28"/>
    </location>
</feature>
<dbReference type="EMBL" id="VXIT01000001">
    <property type="protein sequence ID" value="KAA6415311.1"/>
    <property type="molecule type" value="Genomic_DNA"/>
</dbReference>
<comment type="caution">
    <text evidence="2">The sequence shown here is derived from an EMBL/GenBank/DDBJ whole genome shotgun (WGS) entry which is preliminary data.</text>
</comment>
<feature type="compositionally biased region" description="Basic and acidic residues" evidence="1">
    <location>
        <begin position="475"/>
        <end position="485"/>
    </location>
</feature>
<feature type="region of interest" description="Disordered" evidence="1">
    <location>
        <begin position="81"/>
        <end position="127"/>
    </location>
</feature>
<feature type="region of interest" description="Disordered" evidence="1">
    <location>
        <begin position="140"/>
        <end position="161"/>
    </location>
</feature>
<name>A0A5M8Q2T4_9LECA</name>
<gene>
    <name evidence="2" type="ORF">FRX48_00026</name>
</gene>
<feature type="region of interest" description="Disordered" evidence="1">
    <location>
        <begin position="444"/>
        <end position="485"/>
    </location>
</feature>
<feature type="compositionally biased region" description="Polar residues" evidence="1">
    <location>
        <begin position="448"/>
        <end position="461"/>
    </location>
</feature>
<accession>A0A5M8Q2T4</accession>
<dbReference type="Proteomes" id="UP000324767">
    <property type="component" value="Unassembled WGS sequence"/>
</dbReference>
<evidence type="ECO:0000313" key="2">
    <source>
        <dbReference type="EMBL" id="KAA6415311.1"/>
    </source>
</evidence>
<feature type="compositionally biased region" description="Polar residues" evidence="1">
    <location>
        <begin position="140"/>
        <end position="151"/>
    </location>
</feature>
<dbReference type="OrthoDB" id="5336565at2759"/>
<sequence>MVNSPSHPANGRPLMATCPNPRPQNWKRHRAEADFSQNALPLKKFKSTREYHSAANFPPAFYDSLSKVWLTRRALRELDRRNQLKSSGRAPVRKPLRQSSNRKDIQRFARHGGPELSDLRGYPEPTDINLAHTMSSIRFTQSRQSESLKPPSNSTSENSNTEIVARKISAYDKNFEQFLINENVFPEGYEYPDDRPIPEPNNWQEMQEELARRRPSLSPSRFTNEDFRRFKRDNARVYEGSVMSTIFPTIRGKYTEIPHELNAPFKRLKSITNETTTTAQPDFYDGANPGNIDKQVRNELGPFIIPTVHPRAPAVPNFFLEARTPKDAVDVTKRQATLDGALGARAMHELQSYGQDEPVYDNNAYTLTSTYHDGQLKMYTTHITPPAGPGQLPEYHMTQYNTWGLTGNPATCRQGFTAFRNGREWAKKKRDQYISGANERARYAEPSTLESSHYNGVSEATDTCHVEKSQTSADELEKPEASPDE</sequence>
<feature type="compositionally biased region" description="Low complexity" evidence="1">
    <location>
        <begin position="152"/>
        <end position="161"/>
    </location>
</feature>
<reference evidence="2 3" key="1">
    <citation type="submission" date="2019-09" db="EMBL/GenBank/DDBJ databases">
        <title>The hologenome of the rock-dwelling lichen Lasallia pustulata.</title>
        <authorList>
            <person name="Greshake Tzovaras B."/>
            <person name="Segers F."/>
            <person name="Bicker A."/>
            <person name="Dal Grande F."/>
            <person name="Otte J."/>
            <person name="Hankeln T."/>
            <person name="Schmitt I."/>
            <person name="Ebersberger I."/>
        </authorList>
    </citation>
    <scope>NUCLEOTIDE SEQUENCE [LARGE SCALE GENOMIC DNA]</scope>
    <source>
        <strain evidence="2">A1-1</strain>
    </source>
</reference>
<organism evidence="2 3">
    <name type="scientific">Lasallia pustulata</name>
    <dbReference type="NCBI Taxonomy" id="136370"/>
    <lineage>
        <taxon>Eukaryota</taxon>
        <taxon>Fungi</taxon>
        <taxon>Dikarya</taxon>
        <taxon>Ascomycota</taxon>
        <taxon>Pezizomycotina</taxon>
        <taxon>Lecanoromycetes</taxon>
        <taxon>OSLEUM clade</taxon>
        <taxon>Umbilicariomycetidae</taxon>
        <taxon>Umbilicariales</taxon>
        <taxon>Umbilicariaceae</taxon>
        <taxon>Lasallia</taxon>
    </lineage>
</organism>
<dbReference type="AlphaFoldDB" id="A0A5M8Q2T4"/>